<comment type="similarity">
    <text evidence="6">Belongs to the sodium:neurotransmitter symporter (SNF) (TC 2.A.22) family.</text>
</comment>
<dbReference type="PROSITE" id="PS50267">
    <property type="entry name" value="NA_NEUROTRAN_SYMP_3"/>
    <property type="match status" value="1"/>
</dbReference>
<organism evidence="8 9">
    <name type="scientific">Helicobacter apodemus</name>
    <dbReference type="NCBI Taxonomy" id="135569"/>
    <lineage>
        <taxon>Bacteria</taxon>
        <taxon>Pseudomonadati</taxon>
        <taxon>Campylobacterota</taxon>
        <taxon>Epsilonproteobacteria</taxon>
        <taxon>Campylobacterales</taxon>
        <taxon>Helicobacteraceae</taxon>
        <taxon>Helicobacter</taxon>
    </lineage>
</organism>
<feature type="transmembrane region" description="Helical" evidence="7">
    <location>
        <begin position="259"/>
        <end position="285"/>
    </location>
</feature>
<keyword evidence="4 7" id="KW-1133">Transmembrane helix</keyword>
<reference evidence="8 9" key="1">
    <citation type="submission" date="2017-06" db="EMBL/GenBank/DDBJ databases">
        <title>Complete genome of Helicobacter apodemus.</title>
        <authorList>
            <person name="Cho S."/>
        </authorList>
    </citation>
    <scope>NUCLEOTIDE SEQUENCE [LARGE SCALE GENOMIC DNA]</scope>
    <source>
        <strain evidence="9">SNUVETPUB-15-01</strain>
    </source>
</reference>
<keyword evidence="6" id="KW-0769">Symport</keyword>
<feature type="transmembrane region" description="Helical" evidence="7">
    <location>
        <begin position="432"/>
        <end position="451"/>
    </location>
</feature>
<accession>A0A2U8FFZ3</accession>
<evidence type="ECO:0000256" key="4">
    <source>
        <dbReference type="ARBA" id="ARBA00022989"/>
    </source>
</evidence>
<dbReference type="SUPFAM" id="SSF161070">
    <property type="entry name" value="SNF-like"/>
    <property type="match status" value="1"/>
</dbReference>
<evidence type="ECO:0000313" key="8">
    <source>
        <dbReference type="EMBL" id="AWI34968.1"/>
    </source>
</evidence>
<dbReference type="AlphaFoldDB" id="A0A2U8FFZ3"/>
<comment type="subcellular location">
    <subcellularLocation>
        <location evidence="1">Membrane</location>
        <topology evidence="1">Multi-pass membrane protein</topology>
    </subcellularLocation>
</comment>
<dbReference type="PANTHER" id="PTHR42948">
    <property type="entry name" value="TRANSPORTER"/>
    <property type="match status" value="1"/>
</dbReference>
<feature type="transmembrane region" description="Helical" evidence="7">
    <location>
        <begin position="150"/>
        <end position="169"/>
    </location>
</feature>
<dbReference type="Proteomes" id="UP000244890">
    <property type="component" value="Chromosome"/>
</dbReference>
<evidence type="ECO:0000256" key="6">
    <source>
        <dbReference type="RuleBase" id="RU003732"/>
    </source>
</evidence>
<dbReference type="NCBIfam" id="NF037979">
    <property type="entry name" value="Na_transp"/>
    <property type="match status" value="1"/>
</dbReference>
<proteinExistence type="inferred from homology"/>
<dbReference type="InterPro" id="IPR047218">
    <property type="entry name" value="YocR/YhdH-like"/>
</dbReference>
<dbReference type="EMBL" id="CP021886">
    <property type="protein sequence ID" value="AWI34968.1"/>
    <property type="molecule type" value="Genomic_DNA"/>
</dbReference>
<feature type="transmembrane region" description="Helical" evidence="7">
    <location>
        <begin position="222"/>
        <end position="247"/>
    </location>
</feature>
<evidence type="ECO:0000256" key="7">
    <source>
        <dbReference type="SAM" id="Phobius"/>
    </source>
</evidence>
<feature type="transmembrane region" description="Helical" evidence="7">
    <location>
        <begin position="181"/>
        <end position="202"/>
    </location>
</feature>
<evidence type="ECO:0000256" key="5">
    <source>
        <dbReference type="ARBA" id="ARBA00023136"/>
    </source>
</evidence>
<dbReference type="CDD" id="cd10336">
    <property type="entry name" value="SLC6sbd_Tyt1-Like"/>
    <property type="match status" value="1"/>
</dbReference>
<dbReference type="PRINTS" id="PR00176">
    <property type="entry name" value="NANEUSMPORT"/>
</dbReference>
<gene>
    <name evidence="8" type="ORF">CDV25_09495</name>
</gene>
<sequence>MNKRYNWSNSLTYILTAAGATIGFGATWRFPYLVGENGGGAYVLVFIIAMLIIGIPMILVENVIGRRAHKNSVDAFSPHYQNKAFSKYWKIVGFMGLIGCFGIIAYYMVLGGWVITYITNIISGNLNLSAPITKEITESFYSNNIEHNPLMITIYTLVFIVLNWIVLIRGIANGIEKAMKFLMPLLFLCLIGIVIRNITLPGASEGIAFYLTPDFSKINAKLFINVLGQVFFALSLGFGVMITLSSFLNKQENLIKTAVGTGIVNTIIALLAGFMIFPSLFTFGLEPNSGPKLVFEILPIVFSHMHFGSFIAISFFVLLTLAAFTTSITLYEVLITTAEEKLHLNRKFAVSIVLILTFIAGNIPSILSYGAWSDVTIILGKNIFDSFDYISGNIFFVLTALGSAVFVGWVLKDDAKKELANGSNAQGIINFWFYYVKFIIPIMILIVFIYGI</sequence>
<evidence type="ECO:0000256" key="3">
    <source>
        <dbReference type="ARBA" id="ARBA00022692"/>
    </source>
</evidence>
<evidence type="ECO:0000256" key="2">
    <source>
        <dbReference type="ARBA" id="ARBA00022448"/>
    </source>
</evidence>
<dbReference type="InterPro" id="IPR000175">
    <property type="entry name" value="Na/ntran_symport"/>
</dbReference>
<keyword evidence="3 6" id="KW-0812">Transmembrane</keyword>
<feature type="transmembrane region" description="Helical" evidence="7">
    <location>
        <begin position="12"/>
        <end position="34"/>
    </location>
</feature>
<dbReference type="KEGG" id="had:CDV25_09495"/>
<feature type="transmembrane region" description="Helical" evidence="7">
    <location>
        <begin position="348"/>
        <end position="369"/>
    </location>
</feature>
<dbReference type="OrthoDB" id="9762833at2"/>
<dbReference type="InterPro" id="IPR037272">
    <property type="entry name" value="SNS_sf"/>
</dbReference>
<evidence type="ECO:0000256" key="1">
    <source>
        <dbReference type="ARBA" id="ARBA00004141"/>
    </source>
</evidence>
<feature type="transmembrane region" description="Helical" evidence="7">
    <location>
        <begin position="305"/>
        <end position="336"/>
    </location>
</feature>
<dbReference type="PROSITE" id="PS00610">
    <property type="entry name" value="NA_NEUROTRAN_SYMP_1"/>
    <property type="match status" value="1"/>
</dbReference>
<feature type="transmembrane region" description="Helical" evidence="7">
    <location>
        <begin position="40"/>
        <end position="60"/>
    </location>
</feature>
<evidence type="ECO:0000313" key="9">
    <source>
        <dbReference type="Proteomes" id="UP000244890"/>
    </source>
</evidence>
<dbReference type="PANTHER" id="PTHR42948:SF1">
    <property type="entry name" value="TRANSPORTER"/>
    <property type="match status" value="1"/>
</dbReference>
<dbReference type="GO" id="GO:0015293">
    <property type="term" value="F:symporter activity"/>
    <property type="evidence" value="ECO:0007669"/>
    <property type="project" value="UniProtKB-KW"/>
</dbReference>
<protein>
    <recommendedName>
        <fullName evidence="6">Transporter</fullName>
    </recommendedName>
</protein>
<feature type="transmembrane region" description="Helical" evidence="7">
    <location>
        <begin position="91"/>
        <end position="118"/>
    </location>
</feature>
<dbReference type="GO" id="GO:0016020">
    <property type="term" value="C:membrane"/>
    <property type="evidence" value="ECO:0007669"/>
    <property type="project" value="UniProtKB-SubCell"/>
</dbReference>
<name>A0A2U8FFZ3_9HELI</name>
<keyword evidence="2 6" id="KW-0813">Transport</keyword>
<dbReference type="Pfam" id="PF00209">
    <property type="entry name" value="SNF"/>
    <property type="match status" value="2"/>
</dbReference>
<keyword evidence="5 7" id="KW-0472">Membrane</keyword>
<feature type="transmembrane region" description="Helical" evidence="7">
    <location>
        <begin position="389"/>
        <end position="411"/>
    </location>
</feature>
<dbReference type="RefSeq" id="WP_108911727.1">
    <property type="nucleotide sequence ID" value="NZ_CP021886.1"/>
</dbReference>